<evidence type="ECO:0000256" key="6">
    <source>
        <dbReference type="PIRNR" id="PIRNR001369"/>
    </source>
</evidence>
<evidence type="ECO:0000256" key="3">
    <source>
        <dbReference type="ARBA" id="ARBA00022532"/>
    </source>
</evidence>
<dbReference type="InterPro" id="IPR002020">
    <property type="entry name" value="Citrate_synthase"/>
</dbReference>
<dbReference type="EMBL" id="JAHHHD010000001">
    <property type="protein sequence ID" value="MBW4657118.1"/>
    <property type="molecule type" value="Genomic_DNA"/>
</dbReference>
<accession>A0A951Q6A9</accession>
<feature type="active site" evidence="7">
    <location>
        <position position="315"/>
    </location>
</feature>
<dbReference type="Proteomes" id="UP000757435">
    <property type="component" value="Unassembled WGS sequence"/>
</dbReference>
<dbReference type="InterPro" id="IPR016142">
    <property type="entry name" value="Citrate_synth-like_lrg_a-sub"/>
</dbReference>
<reference evidence="9" key="2">
    <citation type="journal article" date="2022" name="Microbiol. Resour. Announc.">
        <title>Metagenome Sequencing to Explore Phylogenomics of Terrestrial Cyanobacteria.</title>
        <authorList>
            <person name="Ward R.D."/>
            <person name="Stajich J.E."/>
            <person name="Johansen J.R."/>
            <person name="Huntemann M."/>
            <person name="Clum A."/>
            <person name="Foster B."/>
            <person name="Foster B."/>
            <person name="Roux S."/>
            <person name="Palaniappan K."/>
            <person name="Varghese N."/>
            <person name="Mukherjee S."/>
            <person name="Reddy T.B.K."/>
            <person name="Daum C."/>
            <person name="Copeland A."/>
            <person name="Chen I.A."/>
            <person name="Ivanova N.N."/>
            <person name="Kyrpides N.C."/>
            <person name="Shapiro N."/>
            <person name="Eloe-Fadrosh E.A."/>
            <person name="Pietrasiak N."/>
        </authorList>
    </citation>
    <scope>NUCLEOTIDE SEQUENCE</scope>
    <source>
        <strain evidence="9">UHER 2000/2452</strain>
    </source>
</reference>
<dbReference type="PANTHER" id="PTHR11739">
    <property type="entry name" value="CITRATE SYNTHASE"/>
    <property type="match status" value="1"/>
</dbReference>
<dbReference type="GO" id="GO:0005829">
    <property type="term" value="C:cytosol"/>
    <property type="evidence" value="ECO:0007669"/>
    <property type="project" value="TreeGrafter"/>
</dbReference>
<feature type="active site" evidence="7">
    <location>
        <position position="261"/>
    </location>
</feature>
<dbReference type="GO" id="GO:0005975">
    <property type="term" value="P:carbohydrate metabolic process"/>
    <property type="evidence" value="ECO:0007669"/>
    <property type="project" value="TreeGrafter"/>
</dbReference>
<dbReference type="Gene3D" id="1.10.580.10">
    <property type="entry name" value="Citrate Synthase, domain 1"/>
    <property type="match status" value="1"/>
</dbReference>
<reference evidence="9" key="1">
    <citation type="submission" date="2021-05" db="EMBL/GenBank/DDBJ databases">
        <authorList>
            <person name="Pietrasiak N."/>
            <person name="Ward R."/>
            <person name="Stajich J.E."/>
            <person name="Kurbessoian T."/>
        </authorList>
    </citation>
    <scope>NUCLEOTIDE SEQUENCE</scope>
    <source>
        <strain evidence="9">UHER 2000/2452</strain>
    </source>
</reference>
<gene>
    <name evidence="9" type="ORF">KME15_00440</name>
</gene>
<comment type="similarity">
    <text evidence="2 6 8">Belongs to the citrate synthase family.</text>
</comment>
<evidence type="ECO:0000256" key="8">
    <source>
        <dbReference type="RuleBase" id="RU003406"/>
    </source>
</evidence>
<proteinExistence type="inferred from homology"/>
<keyword evidence="4 6" id="KW-0808">Transferase</keyword>
<name>A0A951Q6A9_9CYAN</name>
<dbReference type="InterPro" id="IPR024176">
    <property type="entry name" value="Citrate_synthase_bac-typ"/>
</dbReference>
<dbReference type="GO" id="GO:0036440">
    <property type="term" value="F:citrate synthase activity"/>
    <property type="evidence" value="ECO:0007669"/>
    <property type="project" value="UniProtKB-EC"/>
</dbReference>
<dbReference type="Pfam" id="PF00285">
    <property type="entry name" value="Citrate_synt"/>
    <property type="match status" value="1"/>
</dbReference>
<protein>
    <recommendedName>
        <fullName evidence="6">Citrate synthase</fullName>
    </recommendedName>
</protein>
<dbReference type="PIRSF" id="PIRSF001369">
    <property type="entry name" value="Citrate_synth"/>
    <property type="match status" value="1"/>
</dbReference>
<organism evidence="9 10">
    <name type="scientific">Drouetiella hepatica Uher 2000/2452</name>
    <dbReference type="NCBI Taxonomy" id="904376"/>
    <lineage>
        <taxon>Bacteria</taxon>
        <taxon>Bacillati</taxon>
        <taxon>Cyanobacteriota</taxon>
        <taxon>Cyanophyceae</taxon>
        <taxon>Oculatellales</taxon>
        <taxon>Oculatellaceae</taxon>
        <taxon>Drouetiella</taxon>
    </lineage>
</organism>
<comment type="caution">
    <text evidence="9">The sequence shown here is derived from an EMBL/GenBank/DDBJ whole genome shotgun (WGS) entry which is preliminary data.</text>
</comment>
<keyword evidence="3" id="KW-0816">Tricarboxylic acid cycle</keyword>
<comment type="pathway">
    <text evidence="1">Carbohydrate metabolism; tricarboxylic acid cycle.</text>
</comment>
<dbReference type="AlphaFoldDB" id="A0A951Q6A9"/>
<evidence type="ECO:0000256" key="4">
    <source>
        <dbReference type="ARBA" id="ARBA00022679"/>
    </source>
</evidence>
<evidence type="ECO:0000256" key="2">
    <source>
        <dbReference type="ARBA" id="ARBA00010566"/>
    </source>
</evidence>
<dbReference type="PANTHER" id="PTHR11739:SF4">
    <property type="entry name" value="CITRATE SYNTHASE, PEROXISOMAL"/>
    <property type="match status" value="1"/>
</dbReference>
<dbReference type="SUPFAM" id="SSF48256">
    <property type="entry name" value="Citrate synthase"/>
    <property type="match status" value="1"/>
</dbReference>
<evidence type="ECO:0000256" key="5">
    <source>
        <dbReference type="ARBA" id="ARBA00049288"/>
    </source>
</evidence>
<dbReference type="PRINTS" id="PR00143">
    <property type="entry name" value="CITRTSNTHASE"/>
</dbReference>
<dbReference type="NCBIfam" id="NF010639">
    <property type="entry name" value="PRK14036.1"/>
    <property type="match status" value="1"/>
</dbReference>
<dbReference type="Gene3D" id="1.10.230.10">
    <property type="entry name" value="Cytochrome P450-Terp, domain 2"/>
    <property type="match status" value="1"/>
</dbReference>
<dbReference type="PROSITE" id="PS00480">
    <property type="entry name" value="CITRATE_SYNTHASE"/>
    <property type="match status" value="1"/>
</dbReference>
<evidence type="ECO:0000256" key="1">
    <source>
        <dbReference type="ARBA" id="ARBA00005163"/>
    </source>
</evidence>
<evidence type="ECO:0000313" key="10">
    <source>
        <dbReference type="Proteomes" id="UP000757435"/>
    </source>
</evidence>
<dbReference type="InterPro" id="IPR036969">
    <property type="entry name" value="Citrate_synthase_sf"/>
</dbReference>
<evidence type="ECO:0000313" key="9">
    <source>
        <dbReference type="EMBL" id="MBW4657118.1"/>
    </source>
</evidence>
<dbReference type="InterPro" id="IPR019810">
    <property type="entry name" value="Citrate_synthase_AS"/>
</dbReference>
<dbReference type="InterPro" id="IPR011278">
    <property type="entry name" value="2-MeCitrate/Citrate_synth_II"/>
</dbReference>
<dbReference type="InterPro" id="IPR016143">
    <property type="entry name" value="Citrate_synth-like_sm_a-sub"/>
</dbReference>
<dbReference type="NCBIfam" id="TIGR01800">
    <property type="entry name" value="cit_synth_II"/>
    <property type="match status" value="1"/>
</dbReference>
<sequence length="392" mass="44089">MTFCEYRPGLEGIPVTQSSISFVDGKNGILEYRGINIEELARLSTFVETAYLLIWGALPTAGELEEFQHEIQSHRRLKYRIRDMMKCFPESGHPMDALQACAAALGLFYSRRALDDPAYIRAAVVRLLAKIPTMVAAFQLMRKGNDPVQPRDDLGYAANFLYMLNEREPDPLAAQIFDICLTLHAEHTINASTFSSMVTASTLTDPYGVVASAVGTLAGPLHGGANEEVIMMLEEIGTVENVEPYLDNCLENKSKIMGFGHRVYKVKDPRATILQSLAEQLFEKFGRDEYYDIAVTMERAVAERLGHKGIYPNVDFYSGLVYRKLGIPTDLFTPVFAIARTSGWLAHWKEQLNENRIFRPTQIYTGSHAQSYIPIEKRQSGQDESLLELMRS</sequence>
<dbReference type="GO" id="GO:0006099">
    <property type="term" value="P:tricarboxylic acid cycle"/>
    <property type="evidence" value="ECO:0007669"/>
    <property type="project" value="UniProtKB-KW"/>
</dbReference>
<evidence type="ECO:0000256" key="7">
    <source>
        <dbReference type="PIRSR" id="PIRSR001369-1"/>
    </source>
</evidence>
<comment type="catalytic activity">
    <reaction evidence="5">
        <text>oxaloacetate + acetyl-CoA + H2O = citrate + CoA + H(+)</text>
        <dbReference type="Rhea" id="RHEA:16845"/>
        <dbReference type="ChEBI" id="CHEBI:15377"/>
        <dbReference type="ChEBI" id="CHEBI:15378"/>
        <dbReference type="ChEBI" id="CHEBI:16452"/>
        <dbReference type="ChEBI" id="CHEBI:16947"/>
        <dbReference type="ChEBI" id="CHEBI:57287"/>
        <dbReference type="ChEBI" id="CHEBI:57288"/>
        <dbReference type="EC" id="2.3.3.16"/>
    </reaction>
</comment>